<organism evidence="1">
    <name type="scientific">Arundo donax</name>
    <name type="common">Giant reed</name>
    <name type="synonym">Donax arundinaceus</name>
    <dbReference type="NCBI Taxonomy" id="35708"/>
    <lineage>
        <taxon>Eukaryota</taxon>
        <taxon>Viridiplantae</taxon>
        <taxon>Streptophyta</taxon>
        <taxon>Embryophyta</taxon>
        <taxon>Tracheophyta</taxon>
        <taxon>Spermatophyta</taxon>
        <taxon>Magnoliopsida</taxon>
        <taxon>Liliopsida</taxon>
        <taxon>Poales</taxon>
        <taxon>Poaceae</taxon>
        <taxon>PACMAD clade</taxon>
        <taxon>Arundinoideae</taxon>
        <taxon>Arundineae</taxon>
        <taxon>Arundo</taxon>
    </lineage>
</organism>
<accession>A0A0A8Y5V4</accession>
<evidence type="ECO:0000313" key="1">
    <source>
        <dbReference type="EMBL" id="JAD21426.1"/>
    </source>
</evidence>
<reference evidence="1" key="1">
    <citation type="submission" date="2014-09" db="EMBL/GenBank/DDBJ databases">
        <authorList>
            <person name="Magalhaes I.L.F."/>
            <person name="Oliveira U."/>
            <person name="Santos F.R."/>
            <person name="Vidigal T.H.D.A."/>
            <person name="Brescovit A.D."/>
            <person name="Santos A.J."/>
        </authorList>
    </citation>
    <scope>NUCLEOTIDE SEQUENCE</scope>
    <source>
        <tissue evidence="1">Shoot tissue taken approximately 20 cm above the soil surface</tissue>
    </source>
</reference>
<dbReference type="EMBL" id="GBRH01276469">
    <property type="protein sequence ID" value="JAD21426.1"/>
    <property type="molecule type" value="Transcribed_RNA"/>
</dbReference>
<proteinExistence type="predicted"/>
<name>A0A0A8Y5V4_ARUDO</name>
<reference evidence="1" key="2">
    <citation type="journal article" date="2015" name="Data Brief">
        <title>Shoot transcriptome of the giant reed, Arundo donax.</title>
        <authorList>
            <person name="Barrero R.A."/>
            <person name="Guerrero F.D."/>
            <person name="Moolhuijzen P."/>
            <person name="Goolsby J.A."/>
            <person name="Tidwell J."/>
            <person name="Bellgard S.E."/>
            <person name="Bellgard M.I."/>
        </authorList>
    </citation>
    <scope>NUCLEOTIDE SEQUENCE</scope>
    <source>
        <tissue evidence="1">Shoot tissue taken approximately 20 cm above the soil surface</tissue>
    </source>
</reference>
<sequence length="43" mass="4597">MSGIRPNGFAHHELVASCMTGIQAPVHRFADSSSFVAGRKRGL</sequence>
<dbReference type="AlphaFoldDB" id="A0A0A8Y5V4"/>
<protein>
    <submittedName>
        <fullName evidence="1">Uncharacterized protein</fullName>
    </submittedName>
</protein>